<sequence>MSAFISNALDFPNLPLKGSPTASDLVMIGDVSTSPAGKPSQAVMSALPFVLLAGDTMTGPLILNADPTNPLGAVTKQYADSIASGITVLNPAVVTTTANLNATYSNGALGVGATLTNAGAQAAFSSDGVSPSINSRVLVKDQTAAADNGMYTLTTVGTGATNWVLTRSTDYNTAAQVKPGTLFPITQGTKWGSSSWVETATVTTMGTDSILFSLFNISPSDFLQVANNLSDVANQQTALNNLMPTSPAQGNIVYFNGTNWVALATSATVGAVLQNNGAASNPTWSNISGTYLQVANNLSDVANRTTSFDNVAPATPSQGNILYYNGTHWVVLATSATAGTVLQNNGAASNPTWSNISGTYLQVANNLSDVANRTTSFDNVAPATPSQGNILYYNGTHWVVLATSATAGTVLQNNGTASNPTWSNISGTYLQVSNNLSDVANRTTSFDNVAPVSPAQGNILYYNGTHWVLLATSASAGTILTNNGTGTNPTWSAPAGGGGGLTLVGHVTASNSVTVNFDNLITSTYEIYFLSWDGVTCANNSNFLELQLGTGGGPTYITANYQGYVNTTGLLGTTPAYGPSASFHLMDVEATIDDAATSSASGEMYLFNLTSSALWKMIRGSAVYYDQDAGSPTMAMTDFGSYQPSTSVITSIRFKFDTNNILAGNFYLYGLAKT</sequence>
<proteinExistence type="predicted"/>
<name>A0A6J5T8W1_9CAUD</name>
<protein>
    <submittedName>
        <fullName evidence="1">Uncharacterized protein</fullName>
    </submittedName>
</protein>
<organism evidence="1">
    <name type="scientific">uncultured Caudovirales phage</name>
    <dbReference type="NCBI Taxonomy" id="2100421"/>
    <lineage>
        <taxon>Viruses</taxon>
        <taxon>Duplodnaviria</taxon>
        <taxon>Heunggongvirae</taxon>
        <taxon>Uroviricota</taxon>
        <taxon>Caudoviricetes</taxon>
        <taxon>Peduoviridae</taxon>
        <taxon>Maltschvirus</taxon>
        <taxon>Maltschvirus maltsch</taxon>
    </lineage>
</organism>
<gene>
    <name evidence="1" type="ORF">UFOVP23_48</name>
</gene>
<accession>A0A6J5T8W1</accession>
<dbReference type="EMBL" id="LR797815">
    <property type="protein sequence ID" value="CAB4240979.1"/>
    <property type="molecule type" value="Genomic_DNA"/>
</dbReference>
<reference evidence="1" key="1">
    <citation type="submission" date="2020-05" db="EMBL/GenBank/DDBJ databases">
        <authorList>
            <person name="Chiriac C."/>
            <person name="Salcher M."/>
            <person name="Ghai R."/>
            <person name="Kavagutti S V."/>
        </authorList>
    </citation>
    <scope>NUCLEOTIDE SEQUENCE</scope>
</reference>
<evidence type="ECO:0000313" key="1">
    <source>
        <dbReference type="EMBL" id="CAB4240979.1"/>
    </source>
</evidence>